<protein>
    <submittedName>
        <fullName evidence="1">Uncharacterized protein</fullName>
    </submittedName>
</protein>
<gene>
    <name evidence="1" type="ORF">NX779_01615</name>
</gene>
<proteinExistence type="predicted"/>
<accession>A0ABY5U0I7</accession>
<dbReference type="EMBL" id="CP103424">
    <property type="protein sequence ID" value="UWD35316.1"/>
    <property type="molecule type" value="Genomic_DNA"/>
</dbReference>
<name>A0ABY5U0I7_9MOLU</name>
<reference evidence="1" key="1">
    <citation type="submission" date="2022-08" db="EMBL/GenBank/DDBJ databases">
        <title>Complete genome sequence of Mycoplasma cottewii type strain VIS.</title>
        <authorList>
            <person name="Spergser J."/>
        </authorList>
    </citation>
    <scope>NUCLEOTIDE SEQUENCE</scope>
    <source>
        <strain evidence="1">VIS</strain>
    </source>
</reference>
<evidence type="ECO:0000313" key="1">
    <source>
        <dbReference type="EMBL" id="UWD35316.1"/>
    </source>
</evidence>
<dbReference type="Proteomes" id="UP001059819">
    <property type="component" value="Chromosome"/>
</dbReference>
<keyword evidence="2" id="KW-1185">Reference proteome</keyword>
<organism evidence="1 2">
    <name type="scientific">Mycoplasma cottewii</name>
    <dbReference type="NCBI Taxonomy" id="51364"/>
    <lineage>
        <taxon>Bacteria</taxon>
        <taxon>Bacillati</taxon>
        <taxon>Mycoplasmatota</taxon>
        <taxon>Mollicutes</taxon>
        <taxon>Mycoplasmataceae</taxon>
        <taxon>Mycoplasma</taxon>
    </lineage>
</organism>
<sequence length="382" mass="42474">MRLGVNTHAGSFDELDKDKIIEAFVNINSSKLPGINKDNLVIVGDVVGNSLRIRVERSDKFQGEITINFIIRTQINRIGANTETGAFNSANTNEIIDAFIRNNQDKLPGLTRDNFEVVGNISNNSIVVKVINSSNFQGTISLNFSVRTQINTIQANRFAGSFNTVDVDAIINAFIDKNKDKLPGLTRDNFEVIGDPTNNSIIVEVKDNDKFQGQITINFNVKEFISNDGVNVNAGAFNRKDVEDIISRFISNNKDKLPGLTRSDLRIVGQSDNSITIEVRKENLIYQGQVTINYSIRTDINSIGVNTNMGAFNSSNTEVIIEAFIKDNKEKLDGLTISNFVIVGNVSNNSMTIRVINSDKFKVKLELTLQLKLMFQLTLIKM</sequence>
<evidence type="ECO:0000313" key="2">
    <source>
        <dbReference type="Proteomes" id="UP001059819"/>
    </source>
</evidence>
<dbReference type="RefSeq" id="WP_259430458.1">
    <property type="nucleotide sequence ID" value="NZ_CP103424.1"/>
</dbReference>